<dbReference type="SUPFAM" id="SSF82708">
    <property type="entry name" value="R3H domain"/>
    <property type="match status" value="1"/>
</dbReference>
<evidence type="ECO:0000256" key="2">
    <source>
        <dbReference type="SAM" id="MobiDB-lite"/>
    </source>
</evidence>
<proteinExistence type="predicted"/>
<dbReference type="Pfam" id="PF01424">
    <property type="entry name" value="R3H"/>
    <property type="match status" value="1"/>
</dbReference>
<dbReference type="CDD" id="cd02642">
    <property type="entry name" value="R3H_encore_like"/>
    <property type="match status" value="1"/>
</dbReference>
<dbReference type="Proteomes" id="UP000492821">
    <property type="component" value="Unassembled WGS sequence"/>
</dbReference>
<keyword evidence="1" id="KW-0597">Phosphoprotein</keyword>
<feature type="region of interest" description="Disordered" evidence="2">
    <location>
        <begin position="358"/>
        <end position="392"/>
    </location>
</feature>
<evidence type="ECO:0000313" key="5">
    <source>
        <dbReference type="WBParaSite" id="Pan_g13197.t1"/>
    </source>
</evidence>
<dbReference type="PROSITE" id="PS51061">
    <property type="entry name" value="R3H"/>
    <property type="match status" value="1"/>
</dbReference>
<evidence type="ECO:0000259" key="3">
    <source>
        <dbReference type="PROSITE" id="PS51061"/>
    </source>
</evidence>
<evidence type="ECO:0000256" key="1">
    <source>
        <dbReference type="ARBA" id="ARBA00022553"/>
    </source>
</evidence>
<dbReference type="AlphaFoldDB" id="A0A7E4UV22"/>
<dbReference type="WBParaSite" id="Pan_g13197.t1">
    <property type="protein sequence ID" value="Pan_g13197.t1"/>
    <property type="gene ID" value="Pan_g13197"/>
</dbReference>
<feature type="region of interest" description="Disordered" evidence="2">
    <location>
        <begin position="1"/>
        <end position="27"/>
    </location>
</feature>
<feature type="domain" description="R3H" evidence="3">
    <location>
        <begin position="74"/>
        <end position="137"/>
    </location>
</feature>
<dbReference type="Gene3D" id="3.30.1370.50">
    <property type="entry name" value="R3H-like domain"/>
    <property type="match status" value="1"/>
</dbReference>
<dbReference type="InterPro" id="IPR036867">
    <property type="entry name" value="R3H_dom_sf"/>
</dbReference>
<name>A0A7E4UV22_PANRE</name>
<sequence>MSTSRFNQRQSSEDNGNNRRRNFARSNAVFEPPRAATCYPKMNFPAQDLELVDANGINLFDFIQTTLHKNPHDREFMMALEREMLDFVKDANVRALKFGPTSSYNRMLIHRVAAFFGLDHNVDNTASKVICTKTPESRIPLTPFHVMIFHDIWSDKQPRRFAQSFDYGSGNRRPSRTDVPKEALEAIKRAASFDATHTGFPTVEKVEIPRNHQFGSSAFTPLTTQEENGQDDSEGDGANPTADTPHQQHHVELGSTGTSVESDEIDPRLQQMPMQQYMAPAYAGGFAPVVGAGIPYNYVMVNGNRVVPRTDITALIQHFGAMNVQQPTLEYDNAAPNGQYQPEPTGYYYRGAFYPTNRPATGSDRGQECQAGDNTEANNTEAEVGTEHDGSSGLAPITAFNPIYSTLQNTAVPPYSQEQNFNISGYMSPPAMFTTMPPILPHYVPDFNTPNAPFLPMNYTSGVDPNGTCMPAAPYYVLPQMPADNTFSYSAPDPSHIGHA</sequence>
<feature type="compositionally biased region" description="Polar residues" evidence="2">
    <location>
        <begin position="214"/>
        <end position="227"/>
    </location>
</feature>
<feature type="compositionally biased region" description="Polar residues" evidence="2">
    <location>
        <begin position="372"/>
        <end position="381"/>
    </location>
</feature>
<dbReference type="InterPro" id="IPR051937">
    <property type="entry name" value="R3H_domain_containing"/>
</dbReference>
<dbReference type="PANTHER" id="PTHR15672:SF8">
    <property type="entry name" value="PROTEIN ENCORE"/>
    <property type="match status" value="1"/>
</dbReference>
<accession>A0A7E4UV22</accession>
<evidence type="ECO:0000313" key="4">
    <source>
        <dbReference type="Proteomes" id="UP000492821"/>
    </source>
</evidence>
<feature type="region of interest" description="Disordered" evidence="2">
    <location>
        <begin position="214"/>
        <end position="249"/>
    </location>
</feature>
<dbReference type="GO" id="GO:0003676">
    <property type="term" value="F:nucleic acid binding"/>
    <property type="evidence" value="ECO:0007669"/>
    <property type="project" value="UniProtKB-UniRule"/>
</dbReference>
<protein>
    <submittedName>
        <fullName evidence="5">R3H domain-containing protein</fullName>
    </submittedName>
</protein>
<organism evidence="4 5">
    <name type="scientific">Panagrellus redivivus</name>
    <name type="common">Microworm</name>
    <dbReference type="NCBI Taxonomy" id="6233"/>
    <lineage>
        <taxon>Eukaryota</taxon>
        <taxon>Metazoa</taxon>
        <taxon>Ecdysozoa</taxon>
        <taxon>Nematoda</taxon>
        <taxon>Chromadorea</taxon>
        <taxon>Rhabditida</taxon>
        <taxon>Tylenchina</taxon>
        <taxon>Panagrolaimomorpha</taxon>
        <taxon>Panagrolaimoidea</taxon>
        <taxon>Panagrolaimidae</taxon>
        <taxon>Panagrellus</taxon>
    </lineage>
</organism>
<feature type="compositionally biased region" description="Polar residues" evidence="2">
    <location>
        <begin position="1"/>
        <end position="14"/>
    </location>
</feature>
<reference evidence="4" key="1">
    <citation type="journal article" date="2013" name="Genetics">
        <title>The draft genome and transcriptome of Panagrellus redivivus are shaped by the harsh demands of a free-living lifestyle.</title>
        <authorList>
            <person name="Srinivasan J."/>
            <person name="Dillman A.R."/>
            <person name="Macchietto M.G."/>
            <person name="Heikkinen L."/>
            <person name="Lakso M."/>
            <person name="Fracchia K.M."/>
            <person name="Antoshechkin I."/>
            <person name="Mortazavi A."/>
            <person name="Wong G."/>
            <person name="Sternberg P.W."/>
        </authorList>
    </citation>
    <scope>NUCLEOTIDE SEQUENCE [LARGE SCALE GENOMIC DNA]</scope>
    <source>
        <strain evidence="4">MT8872</strain>
    </source>
</reference>
<dbReference type="InterPro" id="IPR001374">
    <property type="entry name" value="R3H_dom"/>
</dbReference>
<reference evidence="5" key="2">
    <citation type="submission" date="2020-10" db="UniProtKB">
        <authorList>
            <consortium name="WormBaseParasite"/>
        </authorList>
    </citation>
    <scope>IDENTIFICATION</scope>
</reference>
<keyword evidence="4" id="KW-1185">Reference proteome</keyword>
<dbReference type="PANTHER" id="PTHR15672">
    <property type="entry name" value="CAMP-REGULATED PHOSPHOPROTEIN 21 RELATED R3H DOMAIN CONTAINING PROTEIN"/>
    <property type="match status" value="1"/>
</dbReference>